<organism evidence="1 2">
    <name type="scientific">Mycobacterium talmoniae</name>
    <dbReference type="NCBI Taxonomy" id="1858794"/>
    <lineage>
        <taxon>Bacteria</taxon>
        <taxon>Bacillati</taxon>
        <taxon>Actinomycetota</taxon>
        <taxon>Actinomycetes</taxon>
        <taxon>Mycobacteriales</taxon>
        <taxon>Mycobacteriaceae</taxon>
        <taxon>Mycobacterium</taxon>
    </lineage>
</organism>
<protein>
    <submittedName>
        <fullName evidence="1">Uncharacterized protein</fullName>
    </submittedName>
</protein>
<accession>A0A2S8BCN5</accession>
<dbReference type="EMBL" id="PPEA01000808">
    <property type="protein sequence ID" value="PQM44427.1"/>
    <property type="molecule type" value="Genomic_DNA"/>
</dbReference>
<sequence length="66" mass="7554">MIFINCRRSSGLSMILLPNALRLRATTMASFRQRRIMAAARAPCEIRHRLTCSIIWANPRPTSPTR</sequence>
<name>A0A2S8BCN5_9MYCO</name>
<dbReference type="Proteomes" id="UP000238296">
    <property type="component" value="Unassembled WGS sequence"/>
</dbReference>
<evidence type="ECO:0000313" key="2">
    <source>
        <dbReference type="Proteomes" id="UP000238296"/>
    </source>
</evidence>
<dbReference type="AlphaFoldDB" id="A0A2S8BCN5"/>
<proteinExistence type="predicted"/>
<comment type="caution">
    <text evidence="1">The sequence shown here is derived from an EMBL/GenBank/DDBJ whole genome shotgun (WGS) entry which is preliminary data.</text>
</comment>
<evidence type="ECO:0000313" key="1">
    <source>
        <dbReference type="EMBL" id="PQM44427.1"/>
    </source>
</evidence>
<gene>
    <name evidence="1" type="ORF">C1Y40_05416</name>
</gene>
<reference evidence="1 2" key="1">
    <citation type="journal article" date="2017" name="Int. J. Syst. Evol. Microbiol.">
        <title>Mycobacterium talmoniae sp. nov., a slowly growing mycobacterium isolated from human respiratory samples.</title>
        <authorList>
            <person name="Davidson R.M."/>
            <person name="DeGroote M.A."/>
            <person name="Marola J.L."/>
            <person name="Buss S."/>
            <person name="Jones V."/>
            <person name="McNeil M.R."/>
            <person name="Freifeld A.G."/>
            <person name="Elaine Epperson L."/>
            <person name="Hasan N.A."/>
            <person name="Jackson M."/>
            <person name="Iwen P.C."/>
            <person name="Salfinger M."/>
            <person name="Strong M."/>
        </authorList>
    </citation>
    <scope>NUCLEOTIDE SEQUENCE [LARGE SCALE GENOMIC DNA]</scope>
    <source>
        <strain evidence="1 2">ATCC BAA-2683</strain>
    </source>
</reference>